<sequence length="182" mass="20608">MRAFLIIAVCAALSSCAQTVSSIKSDVGKDLEADRGYLLMAIATTESLEKLRISGERTLEFSAADLRRGSRYLLIEVPAGHYEIEQIRFSSWYQYDLNSDYWQFSVDAGKVSYVGELEIFTSGFRIKRNGLKLVNRSSYALEFMQEHFPNILAHNTISYRGPGEDGFLDYVNSTSFAQQQEK</sequence>
<dbReference type="KEGG" id="lal:AT746_19435"/>
<keyword evidence="1" id="KW-0732">Signal</keyword>
<keyword evidence="3" id="KW-1185">Reference proteome</keyword>
<dbReference type="PROSITE" id="PS51257">
    <property type="entry name" value="PROKAR_LIPOPROTEIN"/>
    <property type="match status" value="1"/>
</dbReference>
<gene>
    <name evidence="2" type="ORF">AT746_19435</name>
</gene>
<evidence type="ECO:0000256" key="1">
    <source>
        <dbReference type="SAM" id="SignalP"/>
    </source>
</evidence>
<reference evidence="2 3" key="1">
    <citation type="submission" date="2015-12" db="EMBL/GenBank/DDBJ databases">
        <title>Complete genome of Lacimicrobium alkaliphilum KCTC 32984.</title>
        <authorList>
            <person name="Kim S.-G."/>
            <person name="Lee Y.-J."/>
        </authorList>
    </citation>
    <scope>NUCLEOTIDE SEQUENCE [LARGE SCALE GENOMIC DNA]</scope>
    <source>
        <strain evidence="2 3">YelD216</strain>
    </source>
</reference>
<dbReference type="EMBL" id="CP013650">
    <property type="protein sequence ID" value="ALT00221.1"/>
    <property type="molecule type" value="Genomic_DNA"/>
</dbReference>
<evidence type="ECO:0008006" key="4">
    <source>
        <dbReference type="Google" id="ProtNLM"/>
    </source>
</evidence>
<evidence type="ECO:0000313" key="3">
    <source>
        <dbReference type="Proteomes" id="UP000068447"/>
    </source>
</evidence>
<dbReference type="AlphaFoldDB" id="A0A0U2ZPK3"/>
<feature type="chain" id="PRO_5006835520" description="DUF2846 domain-containing protein" evidence="1">
    <location>
        <begin position="18"/>
        <end position="182"/>
    </location>
</feature>
<organism evidence="2 3">
    <name type="scientific">Lacimicrobium alkaliphilum</name>
    <dbReference type="NCBI Taxonomy" id="1526571"/>
    <lineage>
        <taxon>Bacteria</taxon>
        <taxon>Pseudomonadati</taxon>
        <taxon>Pseudomonadota</taxon>
        <taxon>Gammaproteobacteria</taxon>
        <taxon>Alteromonadales</taxon>
        <taxon>Alteromonadaceae</taxon>
        <taxon>Lacimicrobium</taxon>
    </lineage>
</organism>
<name>A0A0U2ZPK3_9ALTE</name>
<protein>
    <recommendedName>
        <fullName evidence="4">DUF2846 domain-containing protein</fullName>
    </recommendedName>
</protein>
<dbReference type="Proteomes" id="UP000068447">
    <property type="component" value="Chromosome"/>
</dbReference>
<evidence type="ECO:0000313" key="2">
    <source>
        <dbReference type="EMBL" id="ALT00221.1"/>
    </source>
</evidence>
<feature type="signal peptide" evidence="1">
    <location>
        <begin position="1"/>
        <end position="17"/>
    </location>
</feature>
<dbReference type="STRING" id="1526571.AT746_19435"/>
<accession>A0A0U2ZPK3</accession>
<proteinExistence type="predicted"/>